<evidence type="ECO:0000256" key="6">
    <source>
        <dbReference type="ARBA" id="ARBA00022607"/>
    </source>
</evidence>
<dbReference type="GO" id="GO:0006883">
    <property type="term" value="P:intracellular sodium ion homeostasis"/>
    <property type="evidence" value="ECO:0007669"/>
    <property type="project" value="TreeGrafter"/>
</dbReference>
<keyword evidence="4" id="KW-1003">Cell membrane</keyword>
<keyword evidence="8" id="KW-0630">Potassium</keyword>
<evidence type="ECO:0000256" key="8">
    <source>
        <dbReference type="ARBA" id="ARBA00022958"/>
    </source>
</evidence>
<keyword evidence="7 18" id="KW-0812">Transmembrane</keyword>
<evidence type="ECO:0000256" key="17">
    <source>
        <dbReference type="ARBA" id="ARBA00025540"/>
    </source>
</evidence>
<dbReference type="PANTHER" id="PTHR11523:SF28">
    <property type="entry name" value="NA_K-ATPASE BETA SUBUNIT ISOFORM 4-RELATED"/>
    <property type="match status" value="1"/>
</dbReference>
<sequence length="326" mass="38047">MADKNKSGDFYNRPEKLGAWAGLKQFIWNSDTSQFMGRTKDSWGKILFFYLIFYSVLALFFWVMWLFFASTIVDGHPKYQLKDSLIGDNPGLGFRPMPPSDSNVESTLIWYRKNNATSSKYWVSQIKDFLEDFVEDKSKKDKLNRVSCDIVGPRPVVDICKVNLEKYGKCSYDPSTNKNPNFGFDEGKPCVFLKLNKIFNWIPEYYNNASDLPENMPPQLKKHIIGQKKMKDVVWVSCEGENPADKEHIRELKYYTFDDNAQQGFNGFFYPFNTNQYNQPLVAVRFEDITFGVLINVECKAWAKNIKHDRQERRGSVHFELLIDEN</sequence>
<evidence type="ECO:0000256" key="14">
    <source>
        <dbReference type="ARBA" id="ARBA00023157"/>
    </source>
</evidence>
<keyword evidence="10 18" id="KW-1133">Transmembrane helix</keyword>
<comment type="subcellular location">
    <subcellularLocation>
        <location evidence="1">Cell membrane</location>
        <topology evidence="1">Single-pass type II membrane protein</topology>
    </subcellularLocation>
</comment>
<dbReference type="PANTHER" id="PTHR11523">
    <property type="entry name" value="SODIUM/POTASSIUM-DEPENDENT ATPASE BETA SUBUNIT"/>
    <property type="match status" value="1"/>
</dbReference>
<keyword evidence="11" id="KW-0915">Sodium</keyword>
<accession>A0A1J1HFD2</accession>
<organism evidence="19 20">
    <name type="scientific">Clunio marinus</name>
    <dbReference type="NCBI Taxonomy" id="568069"/>
    <lineage>
        <taxon>Eukaryota</taxon>
        <taxon>Metazoa</taxon>
        <taxon>Ecdysozoa</taxon>
        <taxon>Arthropoda</taxon>
        <taxon>Hexapoda</taxon>
        <taxon>Insecta</taxon>
        <taxon>Pterygota</taxon>
        <taxon>Neoptera</taxon>
        <taxon>Endopterygota</taxon>
        <taxon>Diptera</taxon>
        <taxon>Nematocera</taxon>
        <taxon>Chironomoidea</taxon>
        <taxon>Chironomidae</taxon>
        <taxon>Clunio</taxon>
    </lineage>
</organism>
<evidence type="ECO:0000256" key="12">
    <source>
        <dbReference type="ARBA" id="ARBA00023065"/>
    </source>
</evidence>
<dbReference type="GO" id="GO:1990573">
    <property type="term" value="P:potassium ion import across plasma membrane"/>
    <property type="evidence" value="ECO:0007669"/>
    <property type="project" value="TreeGrafter"/>
</dbReference>
<dbReference type="Proteomes" id="UP000183832">
    <property type="component" value="Unassembled WGS sequence"/>
</dbReference>
<evidence type="ECO:0000256" key="2">
    <source>
        <dbReference type="ARBA" id="ARBA00005876"/>
    </source>
</evidence>
<evidence type="ECO:0000256" key="18">
    <source>
        <dbReference type="SAM" id="Phobius"/>
    </source>
</evidence>
<dbReference type="GO" id="GO:0030007">
    <property type="term" value="P:intracellular potassium ion homeostasis"/>
    <property type="evidence" value="ECO:0007669"/>
    <property type="project" value="TreeGrafter"/>
</dbReference>
<evidence type="ECO:0000256" key="7">
    <source>
        <dbReference type="ARBA" id="ARBA00022692"/>
    </source>
</evidence>
<dbReference type="OrthoDB" id="5912413at2759"/>
<evidence type="ECO:0000313" key="20">
    <source>
        <dbReference type="Proteomes" id="UP000183832"/>
    </source>
</evidence>
<keyword evidence="9" id="KW-0735">Signal-anchor</keyword>
<keyword evidence="3" id="KW-0813">Transport</keyword>
<dbReference type="GO" id="GO:0001671">
    <property type="term" value="F:ATPase activator activity"/>
    <property type="evidence" value="ECO:0007669"/>
    <property type="project" value="UniProtKB-ARBA"/>
</dbReference>
<dbReference type="Pfam" id="PF00287">
    <property type="entry name" value="Na_K-ATPase"/>
    <property type="match status" value="1"/>
</dbReference>
<protein>
    <submittedName>
        <fullName evidence="19">CLUMA_CG000063, isoform A</fullName>
    </submittedName>
</protein>
<keyword evidence="16" id="KW-0739">Sodium transport</keyword>
<evidence type="ECO:0000256" key="4">
    <source>
        <dbReference type="ARBA" id="ARBA00022475"/>
    </source>
</evidence>
<keyword evidence="5" id="KW-0633">Potassium transport</keyword>
<keyword evidence="12" id="KW-0406">Ion transport</keyword>
<evidence type="ECO:0000256" key="15">
    <source>
        <dbReference type="ARBA" id="ARBA00023180"/>
    </source>
</evidence>
<gene>
    <name evidence="19" type="primary">similar to Sodium</name>
    <name evidence="19" type="ORF">CLUMA_CG000063</name>
</gene>
<dbReference type="InterPro" id="IPR038702">
    <property type="entry name" value="Na/K_ATPase_sub_beta_sf"/>
</dbReference>
<reference evidence="19 20" key="1">
    <citation type="submission" date="2015-04" db="EMBL/GenBank/DDBJ databases">
        <authorList>
            <person name="Syromyatnikov M.Y."/>
            <person name="Popov V.N."/>
        </authorList>
    </citation>
    <scope>NUCLEOTIDE SEQUENCE [LARGE SCALE GENOMIC DNA]</scope>
</reference>
<evidence type="ECO:0000256" key="1">
    <source>
        <dbReference type="ARBA" id="ARBA00004401"/>
    </source>
</evidence>
<evidence type="ECO:0000313" key="19">
    <source>
        <dbReference type="EMBL" id="CRK86547.1"/>
    </source>
</evidence>
<evidence type="ECO:0000256" key="10">
    <source>
        <dbReference type="ARBA" id="ARBA00022989"/>
    </source>
</evidence>
<dbReference type="AlphaFoldDB" id="A0A1J1HFD2"/>
<proteinExistence type="inferred from homology"/>
<dbReference type="GO" id="GO:0036376">
    <property type="term" value="P:sodium ion export across plasma membrane"/>
    <property type="evidence" value="ECO:0007669"/>
    <property type="project" value="TreeGrafter"/>
</dbReference>
<evidence type="ECO:0000256" key="9">
    <source>
        <dbReference type="ARBA" id="ARBA00022968"/>
    </source>
</evidence>
<evidence type="ECO:0000256" key="11">
    <source>
        <dbReference type="ARBA" id="ARBA00023053"/>
    </source>
</evidence>
<dbReference type="FunFam" id="2.60.40.1660:FF:000004">
    <property type="entry name" value="sodium/potassium-transporting ATPase subunit beta-2"/>
    <property type="match status" value="1"/>
</dbReference>
<keyword evidence="14" id="KW-1015">Disulfide bond</keyword>
<name>A0A1J1HFD2_9DIPT</name>
<dbReference type="STRING" id="568069.A0A1J1HFD2"/>
<keyword evidence="15" id="KW-0325">Glycoprotein</keyword>
<keyword evidence="13 18" id="KW-0472">Membrane</keyword>
<evidence type="ECO:0000256" key="16">
    <source>
        <dbReference type="ARBA" id="ARBA00023201"/>
    </source>
</evidence>
<comment type="function">
    <text evidence="17">This is the non-catalytic component of the active enzyme, which catalyzes the hydrolysis of ATP coupled with the exchange of Na(+) and K(+) ions across the plasma membrane. The beta subunit regulates, through assembly of alpha/beta heterodimers, the number of sodium pumps transported to the plasma membrane.</text>
</comment>
<dbReference type="InterPro" id="IPR000402">
    <property type="entry name" value="Na/K_ATPase_sub_beta"/>
</dbReference>
<feature type="transmembrane region" description="Helical" evidence="18">
    <location>
        <begin position="46"/>
        <end position="68"/>
    </location>
</feature>
<evidence type="ECO:0000256" key="3">
    <source>
        <dbReference type="ARBA" id="ARBA00022448"/>
    </source>
</evidence>
<keyword evidence="6" id="KW-0740">Sodium/potassium transport</keyword>
<evidence type="ECO:0000256" key="5">
    <source>
        <dbReference type="ARBA" id="ARBA00022538"/>
    </source>
</evidence>
<evidence type="ECO:0000256" key="13">
    <source>
        <dbReference type="ARBA" id="ARBA00023136"/>
    </source>
</evidence>
<dbReference type="Gene3D" id="2.60.40.1660">
    <property type="entry name" value="Na, k-atpase alpha subunit"/>
    <property type="match status" value="1"/>
</dbReference>
<dbReference type="GO" id="GO:0005890">
    <property type="term" value="C:sodium:potassium-exchanging ATPase complex"/>
    <property type="evidence" value="ECO:0007669"/>
    <property type="project" value="InterPro"/>
</dbReference>
<comment type="similarity">
    <text evidence="2">Belongs to the X(+)/potassium ATPases subunit beta family.</text>
</comment>
<dbReference type="EMBL" id="CVRI01000001">
    <property type="protein sequence ID" value="CRK86547.1"/>
    <property type="molecule type" value="Genomic_DNA"/>
</dbReference>
<keyword evidence="20" id="KW-1185">Reference proteome</keyword>